<evidence type="ECO:0000256" key="5">
    <source>
        <dbReference type="SAM" id="Phobius"/>
    </source>
</evidence>
<evidence type="ECO:0000256" key="1">
    <source>
        <dbReference type="ARBA" id="ARBA00004651"/>
    </source>
</evidence>
<feature type="transmembrane region" description="Helical" evidence="5">
    <location>
        <begin position="227"/>
        <end position="251"/>
    </location>
</feature>
<feature type="transmembrane region" description="Helical" evidence="5">
    <location>
        <begin position="351"/>
        <end position="371"/>
    </location>
</feature>
<evidence type="ECO:0000256" key="3">
    <source>
        <dbReference type="ARBA" id="ARBA00022989"/>
    </source>
</evidence>
<evidence type="ECO:0000256" key="2">
    <source>
        <dbReference type="ARBA" id="ARBA00022692"/>
    </source>
</evidence>
<keyword evidence="8" id="KW-1185">Reference proteome</keyword>
<gene>
    <name evidence="7" type="ORF">ER308_19195</name>
</gene>
<dbReference type="PANTHER" id="PTHR23527">
    <property type="entry name" value="BLL3282 PROTEIN"/>
    <property type="match status" value="1"/>
</dbReference>
<evidence type="ECO:0000313" key="8">
    <source>
        <dbReference type="Proteomes" id="UP000291469"/>
    </source>
</evidence>
<dbReference type="InterPro" id="IPR020846">
    <property type="entry name" value="MFS_dom"/>
</dbReference>
<protein>
    <submittedName>
        <fullName evidence="7">MFS transporter</fullName>
    </submittedName>
</protein>
<feature type="transmembrane region" description="Helical" evidence="5">
    <location>
        <begin position="127"/>
        <end position="150"/>
    </location>
</feature>
<dbReference type="GO" id="GO:0005886">
    <property type="term" value="C:plasma membrane"/>
    <property type="evidence" value="ECO:0007669"/>
    <property type="project" value="UniProtKB-SubCell"/>
</dbReference>
<dbReference type="EMBL" id="CP036402">
    <property type="protein sequence ID" value="QBI21484.1"/>
    <property type="molecule type" value="Genomic_DNA"/>
</dbReference>
<dbReference type="PANTHER" id="PTHR23527:SF1">
    <property type="entry name" value="BLL3282 PROTEIN"/>
    <property type="match status" value="1"/>
</dbReference>
<reference evidence="7 8" key="1">
    <citation type="submission" date="2019-01" db="EMBL/GenBank/DDBJ databases">
        <title>Egibacter rhizosphaerae EGI 80759T.</title>
        <authorList>
            <person name="Chen D.-D."/>
            <person name="Tian Y."/>
            <person name="Jiao J.-Y."/>
            <person name="Zhang X.-T."/>
            <person name="Zhang Y.-G."/>
            <person name="Zhang Y."/>
            <person name="Xiao M."/>
            <person name="Shu W.-S."/>
            <person name="Li W.-J."/>
        </authorList>
    </citation>
    <scope>NUCLEOTIDE SEQUENCE [LARGE SCALE GENOMIC DNA]</scope>
    <source>
        <strain evidence="7 8">EGI 80759</strain>
    </source>
</reference>
<dbReference type="SUPFAM" id="SSF103473">
    <property type="entry name" value="MFS general substrate transporter"/>
    <property type="match status" value="1"/>
</dbReference>
<evidence type="ECO:0000313" key="7">
    <source>
        <dbReference type="EMBL" id="QBI21484.1"/>
    </source>
</evidence>
<evidence type="ECO:0000259" key="6">
    <source>
        <dbReference type="PROSITE" id="PS50850"/>
    </source>
</evidence>
<feature type="transmembrane region" description="Helical" evidence="5">
    <location>
        <begin position="156"/>
        <end position="174"/>
    </location>
</feature>
<dbReference type="Gene3D" id="1.20.1250.20">
    <property type="entry name" value="MFS general substrate transporter like domains"/>
    <property type="match status" value="2"/>
</dbReference>
<feature type="domain" description="Major facilitator superfamily (MFS) profile" evidence="6">
    <location>
        <begin position="2"/>
        <end position="381"/>
    </location>
</feature>
<dbReference type="InterPro" id="IPR011701">
    <property type="entry name" value="MFS"/>
</dbReference>
<dbReference type="Proteomes" id="UP000291469">
    <property type="component" value="Chromosome"/>
</dbReference>
<feature type="transmembrane region" description="Helical" evidence="5">
    <location>
        <begin position="263"/>
        <end position="281"/>
    </location>
</feature>
<feature type="transmembrane region" description="Helical" evidence="5">
    <location>
        <begin position="39"/>
        <end position="57"/>
    </location>
</feature>
<dbReference type="RefSeq" id="WP_131156476.1">
    <property type="nucleotide sequence ID" value="NZ_CP036402.1"/>
</dbReference>
<feature type="transmembrane region" description="Helical" evidence="5">
    <location>
        <begin position="69"/>
        <end position="87"/>
    </location>
</feature>
<dbReference type="InterPro" id="IPR052952">
    <property type="entry name" value="MFS-Transporter"/>
</dbReference>
<name>A0A411YJV8_9ACTN</name>
<dbReference type="OrthoDB" id="5176013at2"/>
<evidence type="ECO:0000256" key="4">
    <source>
        <dbReference type="ARBA" id="ARBA00023136"/>
    </source>
</evidence>
<feature type="transmembrane region" description="Helical" evidence="5">
    <location>
        <begin position="324"/>
        <end position="345"/>
    </location>
</feature>
<dbReference type="AlphaFoldDB" id="A0A411YJV8"/>
<dbReference type="KEGG" id="erz:ER308_19195"/>
<organism evidence="7 8">
    <name type="scientific">Egibacter rhizosphaerae</name>
    <dbReference type="NCBI Taxonomy" id="1670831"/>
    <lineage>
        <taxon>Bacteria</taxon>
        <taxon>Bacillati</taxon>
        <taxon>Actinomycetota</taxon>
        <taxon>Nitriliruptoria</taxon>
        <taxon>Egibacterales</taxon>
        <taxon>Egibacteraceae</taxon>
        <taxon>Egibacter</taxon>
    </lineage>
</organism>
<sequence length="385" mass="38725">MRSTAVAVGVTAMGVLPSFLVSAFAVQLRDDFAFDAARLGFVVGAFYGVSALGSAIAGRRVEHSGAFRGIALTASCSAVALLVIALFATSWWWVLGALIVAGVGNAVAQPAANLLLAARTPRARQGLLFGIKQAAVPVTTLVGGILVPAVGLTLGWQWAFIGLSLVAVGLIAAAPRGEASGRPSSRPVMGRTPDLGPLLTVTVGGLLGSAAVNSMGVFHVATGVEAGLAPGLAGAMLAVGSVAGIVARITVGWRADLRDGGHLRVVGGLLTVGAVGFVLVGSGAAPWVFVVGTLLAFAAGWGWNGLYTFAVVRRYPQAPASASGISQTGLWVGGLVGPPVFGLLASELSYLTAWGAGAGCLLAAAVLLLVGRRMFLAADARRAQR</sequence>
<dbReference type="GO" id="GO:0022857">
    <property type="term" value="F:transmembrane transporter activity"/>
    <property type="evidence" value="ECO:0007669"/>
    <property type="project" value="InterPro"/>
</dbReference>
<dbReference type="InterPro" id="IPR036259">
    <property type="entry name" value="MFS_trans_sf"/>
</dbReference>
<comment type="subcellular location">
    <subcellularLocation>
        <location evidence="1">Cell membrane</location>
        <topology evidence="1">Multi-pass membrane protein</topology>
    </subcellularLocation>
</comment>
<keyword evidence="4 5" id="KW-0472">Membrane</keyword>
<feature type="transmembrane region" description="Helical" evidence="5">
    <location>
        <begin position="93"/>
        <end position="115"/>
    </location>
</feature>
<accession>A0A411YJV8</accession>
<keyword evidence="2 5" id="KW-0812">Transmembrane</keyword>
<feature type="transmembrane region" description="Helical" evidence="5">
    <location>
        <begin position="195"/>
        <end position="221"/>
    </location>
</feature>
<feature type="transmembrane region" description="Helical" evidence="5">
    <location>
        <begin position="287"/>
        <end position="312"/>
    </location>
</feature>
<dbReference type="Pfam" id="PF07690">
    <property type="entry name" value="MFS_1"/>
    <property type="match status" value="1"/>
</dbReference>
<proteinExistence type="predicted"/>
<dbReference type="PROSITE" id="PS50850">
    <property type="entry name" value="MFS"/>
    <property type="match status" value="1"/>
</dbReference>
<keyword evidence="3 5" id="KW-1133">Transmembrane helix</keyword>